<evidence type="ECO:0000313" key="2">
    <source>
        <dbReference type="EMBL" id="KXZ43379.1"/>
    </source>
</evidence>
<proteinExistence type="predicted"/>
<dbReference type="Proteomes" id="UP000075714">
    <property type="component" value="Unassembled WGS sequence"/>
</dbReference>
<dbReference type="EMBL" id="LSYV01000093">
    <property type="protein sequence ID" value="KXZ43379.1"/>
    <property type="molecule type" value="Genomic_DNA"/>
</dbReference>
<dbReference type="PANTHER" id="PTHR48191">
    <property type="entry name" value="PROTEIN HHL1 CHLOROPLASTIC"/>
    <property type="match status" value="1"/>
</dbReference>
<dbReference type="STRING" id="33097.A0A150G0J9"/>
<gene>
    <name evidence="2" type="ORF">GPECTOR_92g602</name>
</gene>
<dbReference type="PANTHER" id="PTHR48191:SF2">
    <property type="entry name" value="PROTEIN HHL1, CHLOROPLASTIC"/>
    <property type="match status" value="1"/>
</dbReference>
<comment type="caution">
    <text evidence="2">The sequence shown here is derived from an EMBL/GenBank/DDBJ whole genome shotgun (WGS) entry which is preliminary data.</text>
</comment>
<reference evidence="3" key="1">
    <citation type="journal article" date="2016" name="Nat. Commun.">
        <title>The Gonium pectorale genome demonstrates co-option of cell cycle regulation during the evolution of multicellularity.</title>
        <authorList>
            <person name="Hanschen E.R."/>
            <person name="Marriage T.N."/>
            <person name="Ferris P.J."/>
            <person name="Hamaji T."/>
            <person name="Toyoda A."/>
            <person name="Fujiyama A."/>
            <person name="Neme R."/>
            <person name="Noguchi H."/>
            <person name="Minakuchi Y."/>
            <person name="Suzuki M."/>
            <person name="Kawai-Toyooka H."/>
            <person name="Smith D.R."/>
            <person name="Sparks H."/>
            <person name="Anderson J."/>
            <person name="Bakaric R."/>
            <person name="Luria V."/>
            <person name="Karger A."/>
            <person name="Kirschner M.W."/>
            <person name="Durand P.M."/>
            <person name="Michod R.E."/>
            <person name="Nozaki H."/>
            <person name="Olson B.J."/>
        </authorList>
    </citation>
    <scope>NUCLEOTIDE SEQUENCE [LARGE SCALE GENOMIC DNA]</scope>
    <source>
        <strain evidence="3">NIES-2863</strain>
    </source>
</reference>
<evidence type="ECO:0000256" key="1">
    <source>
        <dbReference type="SAM" id="MobiDB-lite"/>
    </source>
</evidence>
<evidence type="ECO:0000313" key="3">
    <source>
        <dbReference type="Proteomes" id="UP000075714"/>
    </source>
</evidence>
<protein>
    <submittedName>
        <fullName evidence="2">Uncharacterized protein</fullName>
    </submittedName>
</protein>
<sequence>MQTSLSRCQGATKPGVARRSVARVPAFGTTTSRRCSVQVFAKKGKGKMASRQGSMPGQMETMRKEPPVPEVDPENEEFVVFMRCLKYTDPSLNVQMGPSMWIPINLLKGSQALNFVGKAVRSEWGMKLYGRTLIWQISTSLYQEKAALEKKMRKEIPIFANVPSNEFEYAFKIRDKSVPKDWLKAENLTMIPPQSEVGSTGLDQVKAFFSVENFANMFKAPEAPAQQQQ</sequence>
<dbReference type="InterPro" id="IPR045388">
    <property type="entry name" value="HHL1-like"/>
</dbReference>
<keyword evidence="3" id="KW-1185">Reference proteome</keyword>
<name>A0A150G0J9_GONPE</name>
<feature type="region of interest" description="Disordered" evidence="1">
    <location>
        <begin position="46"/>
        <end position="70"/>
    </location>
</feature>
<accession>A0A150G0J9</accession>
<dbReference type="AlphaFoldDB" id="A0A150G0J9"/>
<dbReference type="OrthoDB" id="566705at2759"/>
<organism evidence="2 3">
    <name type="scientific">Gonium pectorale</name>
    <name type="common">Green alga</name>
    <dbReference type="NCBI Taxonomy" id="33097"/>
    <lineage>
        <taxon>Eukaryota</taxon>
        <taxon>Viridiplantae</taxon>
        <taxon>Chlorophyta</taxon>
        <taxon>core chlorophytes</taxon>
        <taxon>Chlorophyceae</taxon>
        <taxon>CS clade</taxon>
        <taxon>Chlamydomonadales</taxon>
        <taxon>Volvocaceae</taxon>
        <taxon>Gonium</taxon>
    </lineage>
</organism>